<evidence type="ECO:0000313" key="3">
    <source>
        <dbReference type="EMBL" id="GAA4072403.1"/>
    </source>
</evidence>
<accession>A0ABP7VQZ0</accession>
<reference evidence="4" key="1">
    <citation type="journal article" date="2019" name="Int. J. Syst. Evol. Microbiol.">
        <title>The Global Catalogue of Microorganisms (GCM) 10K type strain sequencing project: providing services to taxonomists for standard genome sequencing and annotation.</title>
        <authorList>
            <consortium name="The Broad Institute Genomics Platform"/>
            <consortium name="The Broad Institute Genome Sequencing Center for Infectious Disease"/>
            <person name="Wu L."/>
            <person name="Ma J."/>
        </authorList>
    </citation>
    <scope>NUCLEOTIDE SEQUENCE [LARGE SCALE GENOMIC DNA]</scope>
    <source>
        <strain evidence="4">JCM 16702</strain>
    </source>
</reference>
<dbReference type="Proteomes" id="UP001500683">
    <property type="component" value="Unassembled WGS sequence"/>
</dbReference>
<feature type="domain" description="Peptidase S33 tripeptidyl aminopeptidase-like C-terminal" evidence="2">
    <location>
        <begin position="3"/>
        <end position="64"/>
    </location>
</feature>
<organism evidence="3 4">
    <name type="scientific">Actinomadura miaoliensis</name>
    <dbReference type="NCBI Taxonomy" id="430685"/>
    <lineage>
        <taxon>Bacteria</taxon>
        <taxon>Bacillati</taxon>
        <taxon>Actinomycetota</taxon>
        <taxon>Actinomycetes</taxon>
        <taxon>Streptosporangiales</taxon>
        <taxon>Thermomonosporaceae</taxon>
        <taxon>Actinomadura</taxon>
    </lineage>
</organism>
<keyword evidence="4" id="KW-1185">Reference proteome</keyword>
<evidence type="ECO:0000256" key="1">
    <source>
        <dbReference type="SAM" id="MobiDB-lite"/>
    </source>
</evidence>
<evidence type="ECO:0000259" key="2">
    <source>
        <dbReference type="Pfam" id="PF08386"/>
    </source>
</evidence>
<dbReference type="InterPro" id="IPR013595">
    <property type="entry name" value="Pept_S33_TAP-like_C"/>
</dbReference>
<comment type="caution">
    <text evidence="3">The sequence shown here is derived from an EMBL/GenBank/DDBJ whole genome shotgun (WGS) entry which is preliminary data.</text>
</comment>
<dbReference type="Pfam" id="PF08386">
    <property type="entry name" value="Abhydrolase_4"/>
    <property type="match status" value="1"/>
</dbReference>
<gene>
    <name evidence="3" type="ORF">GCM10022214_30590</name>
</gene>
<sequence length="80" mass="8780">MTNSRHDFVTTYRAATNVARQIPTATLLTYDGVAHVTYLNDPCSRTAIERNLRTLRTPPHGTHCPPAPAVTTAEPPPARQ</sequence>
<proteinExistence type="predicted"/>
<evidence type="ECO:0000313" key="4">
    <source>
        <dbReference type="Proteomes" id="UP001500683"/>
    </source>
</evidence>
<protein>
    <recommendedName>
        <fullName evidence="2">Peptidase S33 tripeptidyl aminopeptidase-like C-terminal domain-containing protein</fullName>
    </recommendedName>
</protein>
<feature type="region of interest" description="Disordered" evidence="1">
    <location>
        <begin position="55"/>
        <end position="80"/>
    </location>
</feature>
<dbReference type="EMBL" id="BAAAZG010000018">
    <property type="protein sequence ID" value="GAA4072403.1"/>
    <property type="molecule type" value="Genomic_DNA"/>
</dbReference>
<name>A0ABP7VQZ0_9ACTN</name>